<dbReference type="Proteomes" id="UP001598448">
    <property type="component" value="Unassembled WGS sequence"/>
</dbReference>
<accession>A0ABW6FFM3</accession>
<dbReference type="InterPro" id="IPR045981">
    <property type="entry name" value="DUF5937"/>
</dbReference>
<dbReference type="InterPro" id="IPR001845">
    <property type="entry name" value="HTH_ArsR_DNA-bd_dom"/>
</dbReference>
<keyword evidence="6" id="KW-1185">Reference proteome</keyword>
<dbReference type="Pfam" id="PF01022">
    <property type="entry name" value="HTH_5"/>
    <property type="match status" value="1"/>
</dbReference>
<comment type="caution">
    <text evidence="5">The sequence shown here is derived from an EMBL/GenBank/DDBJ whole genome shotgun (WGS) entry which is preliminary data.</text>
</comment>
<dbReference type="CDD" id="cd00090">
    <property type="entry name" value="HTH_ARSR"/>
    <property type="match status" value="1"/>
</dbReference>
<evidence type="ECO:0000259" key="4">
    <source>
        <dbReference type="PROSITE" id="PS50987"/>
    </source>
</evidence>
<dbReference type="InterPro" id="IPR051011">
    <property type="entry name" value="Metal_resp_trans_reg"/>
</dbReference>
<evidence type="ECO:0000256" key="2">
    <source>
        <dbReference type="ARBA" id="ARBA00023125"/>
    </source>
</evidence>
<evidence type="ECO:0000313" key="5">
    <source>
        <dbReference type="EMBL" id="MFD5098265.1"/>
    </source>
</evidence>
<dbReference type="InterPro" id="IPR036390">
    <property type="entry name" value="WH_DNA-bd_sf"/>
</dbReference>
<proteinExistence type="predicted"/>
<dbReference type="PANTHER" id="PTHR43132:SF8">
    <property type="entry name" value="HTH-TYPE TRANSCRIPTIONAL REGULATOR KMTR"/>
    <property type="match status" value="1"/>
</dbReference>
<dbReference type="RefSeq" id="WP_386708906.1">
    <property type="nucleotide sequence ID" value="NZ_JBHXIJ010000017.1"/>
</dbReference>
<dbReference type="InterPro" id="IPR011991">
    <property type="entry name" value="ArsR-like_HTH"/>
</dbReference>
<keyword evidence="1" id="KW-0805">Transcription regulation</keyword>
<sequence length="324" mass="35465">MIDILLGAADLSLICFARSPLEEAIQSLSVPSDARRSAMHRPWLAAAGSRISGLDLDLLRALVCQPNVLPDFLCPPPTRMDTQFHEELAYVRASTAEQVRAGIDDVRGTKPVPPVLNALYDAPERHLGRLVDQIDDYWQAAIEPVWPRLSALLEADLAYRARCLTTGGLAGLFADLHPEIEYRGDSVRIHKPHHSYQRPASDTGMLLVPCVFGWPRLTVLYTEDVARPALGYPARGVADVWSVARDTQGAPLADLMGRTRSQVLASLDLPMSTTHIAALLGMTTPTASHHLSVLRRCNLVSSQRSGREVLYQRTPLGSSLLDSA</sequence>
<gene>
    <name evidence="5" type="ORF">ACFWJN_04670</name>
</gene>
<dbReference type="PRINTS" id="PR00778">
    <property type="entry name" value="HTHARSR"/>
</dbReference>
<dbReference type="PANTHER" id="PTHR43132">
    <property type="entry name" value="ARSENICAL RESISTANCE OPERON REPRESSOR ARSR-RELATED"/>
    <property type="match status" value="1"/>
</dbReference>
<dbReference type="SMART" id="SM00419">
    <property type="entry name" value="HTH_CRP"/>
    <property type="match status" value="1"/>
</dbReference>
<dbReference type="Gene3D" id="1.10.10.10">
    <property type="entry name" value="Winged helix-like DNA-binding domain superfamily/Winged helix DNA-binding domain"/>
    <property type="match status" value="1"/>
</dbReference>
<dbReference type="InterPro" id="IPR036388">
    <property type="entry name" value="WH-like_DNA-bd_sf"/>
</dbReference>
<reference evidence="5 6" key="1">
    <citation type="submission" date="2024-09" db="EMBL/GenBank/DDBJ databases">
        <title>The Natural Products Discovery Center: Release of the First 8490 Sequenced Strains for Exploring Actinobacteria Biosynthetic Diversity.</title>
        <authorList>
            <person name="Kalkreuter E."/>
            <person name="Kautsar S.A."/>
            <person name="Yang D."/>
            <person name="Bader C.D."/>
            <person name="Teijaro C.N."/>
            <person name="Fluegel L."/>
            <person name="Davis C.M."/>
            <person name="Simpson J.R."/>
            <person name="Lauterbach L."/>
            <person name="Steele A.D."/>
            <person name="Gui C."/>
            <person name="Meng S."/>
            <person name="Li G."/>
            <person name="Viehrig K."/>
            <person name="Ye F."/>
            <person name="Su P."/>
            <person name="Kiefer A.F."/>
            <person name="Nichols A."/>
            <person name="Cepeda A.J."/>
            <person name="Yan W."/>
            <person name="Fan B."/>
            <person name="Jiang Y."/>
            <person name="Adhikari A."/>
            <person name="Zheng C.-J."/>
            <person name="Schuster L."/>
            <person name="Cowan T.M."/>
            <person name="Smanski M.J."/>
            <person name="Chevrette M.G."/>
            <person name="De Carvalho L.P.S."/>
            <person name="Shen B."/>
        </authorList>
    </citation>
    <scope>NUCLEOTIDE SEQUENCE [LARGE SCALE GENOMIC DNA]</scope>
    <source>
        <strain evidence="5 6">NPDC058348</strain>
    </source>
</reference>
<dbReference type="InterPro" id="IPR012318">
    <property type="entry name" value="HTH_CRP"/>
</dbReference>
<dbReference type="SMART" id="SM00418">
    <property type="entry name" value="HTH_ARSR"/>
    <property type="match status" value="1"/>
</dbReference>
<keyword evidence="3" id="KW-0804">Transcription</keyword>
<feature type="domain" description="HTH arsR-type" evidence="4">
    <location>
        <begin position="229"/>
        <end position="324"/>
    </location>
</feature>
<dbReference type="PROSITE" id="PS50987">
    <property type="entry name" value="HTH_ARSR_2"/>
    <property type="match status" value="1"/>
</dbReference>
<organism evidence="5 6">
    <name type="scientific">Streptomyces albidochromogenes</name>
    <dbReference type="NCBI Taxonomy" id="329524"/>
    <lineage>
        <taxon>Bacteria</taxon>
        <taxon>Bacillati</taxon>
        <taxon>Actinomycetota</taxon>
        <taxon>Actinomycetes</taxon>
        <taxon>Kitasatosporales</taxon>
        <taxon>Streptomycetaceae</taxon>
        <taxon>Streptomyces</taxon>
    </lineage>
</organism>
<protein>
    <submittedName>
        <fullName evidence="5">DUF5937 family protein</fullName>
    </submittedName>
</protein>
<evidence type="ECO:0000313" key="6">
    <source>
        <dbReference type="Proteomes" id="UP001598448"/>
    </source>
</evidence>
<dbReference type="SUPFAM" id="SSF46785">
    <property type="entry name" value="Winged helix' DNA-binding domain"/>
    <property type="match status" value="1"/>
</dbReference>
<evidence type="ECO:0000256" key="1">
    <source>
        <dbReference type="ARBA" id="ARBA00023015"/>
    </source>
</evidence>
<name>A0ABW6FFM3_9ACTN</name>
<dbReference type="EMBL" id="JBHXIJ010000017">
    <property type="protein sequence ID" value="MFD5098265.1"/>
    <property type="molecule type" value="Genomic_DNA"/>
</dbReference>
<dbReference type="Pfam" id="PF19361">
    <property type="entry name" value="DUF5937"/>
    <property type="match status" value="1"/>
</dbReference>
<evidence type="ECO:0000256" key="3">
    <source>
        <dbReference type="ARBA" id="ARBA00023163"/>
    </source>
</evidence>
<keyword evidence="2" id="KW-0238">DNA-binding</keyword>